<proteinExistence type="predicted"/>
<organism evidence="1 2">
    <name type="scientific">Vibrio comitans NBRC 102076</name>
    <dbReference type="NCBI Taxonomy" id="1219078"/>
    <lineage>
        <taxon>Bacteria</taxon>
        <taxon>Pseudomonadati</taxon>
        <taxon>Pseudomonadota</taxon>
        <taxon>Gammaproteobacteria</taxon>
        <taxon>Vibrionales</taxon>
        <taxon>Vibrionaceae</taxon>
        <taxon>Vibrio</taxon>
    </lineage>
</organism>
<reference evidence="1 2" key="1">
    <citation type="submission" date="2019-06" db="EMBL/GenBank/DDBJ databases">
        <title>Whole genome shotgun sequence of Vibrio comitans NBRC 102076.</title>
        <authorList>
            <person name="Hosoyama A."/>
            <person name="Uohara A."/>
            <person name="Ohji S."/>
            <person name="Ichikawa N."/>
        </authorList>
    </citation>
    <scope>NUCLEOTIDE SEQUENCE [LARGE SCALE GENOMIC DNA]</scope>
    <source>
        <strain evidence="1 2">NBRC 102076</strain>
    </source>
</reference>
<dbReference type="OrthoDB" id="5705783at2"/>
<evidence type="ECO:0000313" key="2">
    <source>
        <dbReference type="Proteomes" id="UP000318242"/>
    </source>
</evidence>
<dbReference type="RefSeq" id="WP_141268269.1">
    <property type="nucleotide sequence ID" value="NZ_BJLH01000001.1"/>
</dbReference>
<dbReference type="AlphaFoldDB" id="A0A4Y3IHG9"/>
<dbReference type="EMBL" id="BJLH01000001">
    <property type="protein sequence ID" value="GEA58847.1"/>
    <property type="molecule type" value="Genomic_DNA"/>
</dbReference>
<comment type="caution">
    <text evidence="1">The sequence shown here is derived from an EMBL/GenBank/DDBJ whole genome shotgun (WGS) entry which is preliminary data.</text>
</comment>
<evidence type="ECO:0000313" key="1">
    <source>
        <dbReference type="EMBL" id="GEA58847.1"/>
    </source>
</evidence>
<gene>
    <name evidence="1" type="ORF">VCO01S_00400</name>
</gene>
<sequence>MKLGYLNGILEAEEKLRAFGGDTRKAYQWLNDEARAIGKDYRWSSWLNGANDYLVHFIKSNIKPISTAIN</sequence>
<protein>
    <submittedName>
        <fullName evidence="1">Uncharacterized protein</fullName>
    </submittedName>
</protein>
<accession>A0A4Y3IHG9</accession>
<keyword evidence="2" id="KW-1185">Reference proteome</keyword>
<dbReference type="Proteomes" id="UP000318242">
    <property type="component" value="Unassembled WGS sequence"/>
</dbReference>
<name>A0A4Y3IHG9_9VIBR</name>